<reference evidence="23 24" key="1">
    <citation type="submission" date="2017-04" db="EMBL/GenBank/DDBJ databases">
        <title>Genome sequencing of [Candida] sorbophila.</title>
        <authorList>
            <person name="Ahn J.O."/>
        </authorList>
    </citation>
    <scope>NUCLEOTIDE SEQUENCE [LARGE SCALE GENOMIC DNA]</scope>
    <source>
        <strain evidence="23 24">DS02</strain>
    </source>
</reference>
<dbReference type="STRING" id="45607.A0A2T0FQ25"/>
<keyword evidence="15" id="KW-0472">Membrane</keyword>
<dbReference type="GO" id="GO:0016197">
    <property type="term" value="P:endosomal transport"/>
    <property type="evidence" value="ECO:0007669"/>
    <property type="project" value="TreeGrafter"/>
</dbReference>
<dbReference type="PANTHER" id="PTHR11216">
    <property type="entry name" value="EH DOMAIN"/>
    <property type="match status" value="1"/>
</dbReference>
<evidence type="ECO:0000256" key="3">
    <source>
        <dbReference type="ARBA" id="ARBA00004413"/>
    </source>
</evidence>
<keyword evidence="17" id="KW-0206">Cytoskeleton</keyword>
<dbReference type="SMART" id="SM00027">
    <property type="entry name" value="EH"/>
    <property type="match status" value="2"/>
</dbReference>
<dbReference type="Proteomes" id="UP000238350">
    <property type="component" value="Unassembled WGS sequence"/>
</dbReference>
<dbReference type="OrthoDB" id="1716625at2759"/>
<dbReference type="Pfam" id="PF12761">
    <property type="entry name" value="End3"/>
    <property type="match status" value="1"/>
</dbReference>
<proteinExistence type="inferred from homology"/>
<dbReference type="PROSITE" id="PS50031">
    <property type="entry name" value="EH"/>
    <property type="match status" value="2"/>
</dbReference>
<dbReference type="GO" id="GO:0007015">
    <property type="term" value="P:actin filament organization"/>
    <property type="evidence" value="ECO:0007669"/>
    <property type="project" value="InterPro"/>
</dbReference>
<dbReference type="GO" id="GO:0005886">
    <property type="term" value="C:plasma membrane"/>
    <property type="evidence" value="ECO:0007669"/>
    <property type="project" value="UniProtKB-SubCell"/>
</dbReference>
<evidence type="ECO:0000256" key="6">
    <source>
        <dbReference type="ARBA" id="ARBA00013889"/>
    </source>
</evidence>
<dbReference type="RefSeq" id="XP_024667025.1">
    <property type="nucleotide sequence ID" value="XM_024811257.1"/>
</dbReference>
<evidence type="ECO:0000256" key="4">
    <source>
        <dbReference type="ARBA" id="ARBA00009909"/>
    </source>
</evidence>
<evidence type="ECO:0000256" key="17">
    <source>
        <dbReference type="ARBA" id="ARBA00023212"/>
    </source>
</evidence>
<gene>
    <name evidence="23" type="ORF">B9G98_04700</name>
</gene>
<comment type="function">
    <text evidence="18">Component of the PAN1 actin cytoskeleton-regulatory complex required for the internalization of endosomes during actin-coupled endocytosis. The complex links the site of endocytosis to the cell membrane-associated actin cytoskeleton. Mediates uptake of external molecules and vacuolar degradation of plasma membrane proteins. Plays a role in the proper organization of the cell membrane-associated actin cytoskeleton and promotes its destabilization.</text>
</comment>
<keyword evidence="8" id="KW-1003">Cell membrane</keyword>
<dbReference type="PROSITE" id="PS50222">
    <property type="entry name" value="EF_HAND_2"/>
    <property type="match status" value="1"/>
</dbReference>
<dbReference type="InterPro" id="IPR011992">
    <property type="entry name" value="EF-hand-dom_pair"/>
</dbReference>
<dbReference type="CDD" id="cd00052">
    <property type="entry name" value="EH"/>
    <property type="match status" value="1"/>
</dbReference>
<dbReference type="GeneID" id="36518448"/>
<evidence type="ECO:0000259" key="22">
    <source>
        <dbReference type="PROSITE" id="PS50222"/>
    </source>
</evidence>
<evidence type="ECO:0000256" key="2">
    <source>
        <dbReference type="ARBA" id="ARBA00004134"/>
    </source>
</evidence>
<dbReference type="GO" id="GO:0010008">
    <property type="term" value="C:endosome membrane"/>
    <property type="evidence" value="ECO:0007669"/>
    <property type="project" value="UniProtKB-SubCell"/>
</dbReference>
<evidence type="ECO:0000256" key="18">
    <source>
        <dbReference type="ARBA" id="ARBA00025194"/>
    </source>
</evidence>
<keyword evidence="16" id="KW-0009">Actin-binding</keyword>
<dbReference type="SUPFAM" id="SSF47473">
    <property type="entry name" value="EF-hand"/>
    <property type="match status" value="2"/>
</dbReference>
<feature type="coiled-coil region" evidence="20">
    <location>
        <begin position="284"/>
        <end position="311"/>
    </location>
</feature>
<evidence type="ECO:0000256" key="14">
    <source>
        <dbReference type="ARBA" id="ARBA00023054"/>
    </source>
</evidence>
<evidence type="ECO:0000256" key="5">
    <source>
        <dbReference type="ARBA" id="ARBA00011159"/>
    </source>
</evidence>
<evidence type="ECO:0000256" key="19">
    <source>
        <dbReference type="ARBA" id="ARBA00029684"/>
    </source>
</evidence>
<dbReference type="EMBL" id="NDIQ01000022">
    <property type="protein sequence ID" value="PRT57080.1"/>
    <property type="molecule type" value="Genomic_DNA"/>
</dbReference>
<dbReference type="InterPro" id="IPR002048">
    <property type="entry name" value="EF_hand_dom"/>
</dbReference>
<feature type="domain" description="EH" evidence="21">
    <location>
        <begin position="8"/>
        <end position="98"/>
    </location>
</feature>
<comment type="subcellular location">
    <subcellularLocation>
        <location evidence="3">Cell membrane</location>
        <topology evidence="3">Peripheral membrane protein</topology>
        <orientation evidence="3">Cytoplasmic side</orientation>
    </subcellularLocation>
    <subcellularLocation>
        <location evidence="2">Cytoplasm</location>
        <location evidence="2">Cytoskeleton</location>
        <location evidence="2">Actin patch</location>
    </subcellularLocation>
    <subcellularLocation>
        <location evidence="1">Endosome membrane</location>
        <topology evidence="1">Peripheral membrane protein</topology>
        <orientation evidence="1">Cytoplasmic side</orientation>
    </subcellularLocation>
</comment>
<comment type="similarity">
    <text evidence="4">Belongs to the END3 family.</text>
</comment>
<dbReference type="Pfam" id="PF12763">
    <property type="entry name" value="EH"/>
    <property type="match status" value="1"/>
</dbReference>
<evidence type="ECO:0000256" key="10">
    <source>
        <dbReference type="ARBA" id="ARBA00022583"/>
    </source>
</evidence>
<dbReference type="PROSITE" id="PS00018">
    <property type="entry name" value="EF_HAND_1"/>
    <property type="match status" value="1"/>
</dbReference>
<dbReference type="InterPro" id="IPR025604">
    <property type="entry name" value="End3"/>
</dbReference>
<dbReference type="GO" id="GO:0006897">
    <property type="term" value="P:endocytosis"/>
    <property type="evidence" value="ECO:0007669"/>
    <property type="project" value="UniProtKB-KW"/>
</dbReference>
<keyword evidence="24" id="KW-1185">Reference proteome</keyword>
<evidence type="ECO:0000256" key="11">
    <source>
        <dbReference type="ARBA" id="ARBA00022737"/>
    </source>
</evidence>
<dbReference type="GO" id="GO:0003779">
    <property type="term" value="F:actin binding"/>
    <property type="evidence" value="ECO:0007669"/>
    <property type="project" value="UniProtKB-KW"/>
</dbReference>
<feature type="domain" description="EH" evidence="21">
    <location>
        <begin position="138"/>
        <end position="226"/>
    </location>
</feature>
<dbReference type="GO" id="GO:0005509">
    <property type="term" value="F:calcium ion binding"/>
    <property type="evidence" value="ECO:0007669"/>
    <property type="project" value="InterPro"/>
</dbReference>
<comment type="subunit">
    <text evidence="5">Component of the PAN1 actin cytoskeleton-regulatory complex.</text>
</comment>
<dbReference type="InterPro" id="IPR018247">
    <property type="entry name" value="EF_Hand_1_Ca_BS"/>
</dbReference>
<evidence type="ECO:0000313" key="23">
    <source>
        <dbReference type="EMBL" id="PRT57080.1"/>
    </source>
</evidence>
<evidence type="ECO:0000256" key="13">
    <source>
        <dbReference type="ARBA" id="ARBA00022837"/>
    </source>
</evidence>
<keyword evidence="9" id="KW-0963">Cytoplasm</keyword>
<evidence type="ECO:0000256" key="8">
    <source>
        <dbReference type="ARBA" id="ARBA00022475"/>
    </source>
</evidence>
<dbReference type="SMART" id="SM00054">
    <property type="entry name" value="EFh"/>
    <property type="match status" value="2"/>
</dbReference>
<comment type="caution">
    <text evidence="23">The sequence shown here is derived from an EMBL/GenBank/DDBJ whole genome shotgun (WGS) entry which is preliminary data.</text>
</comment>
<dbReference type="Gene3D" id="1.10.238.10">
    <property type="entry name" value="EF-hand"/>
    <property type="match status" value="2"/>
</dbReference>
<dbReference type="AlphaFoldDB" id="A0A2T0FQ25"/>
<organism evidence="23 24">
    <name type="scientific">Wickerhamiella sorbophila</name>
    <dbReference type="NCBI Taxonomy" id="45607"/>
    <lineage>
        <taxon>Eukaryota</taxon>
        <taxon>Fungi</taxon>
        <taxon>Dikarya</taxon>
        <taxon>Ascomycota</taxon>
        <taxon>Saccharomycotina</taxon>
        <taxon>Dipodascomycetes</taxon>
        <taxon>Dipodascales</taxon>
        <taxon>Trichomonascaceae</taxon>
        <taxon>Wickerhamiella</taxon>
    </lineage>
</organism>
<dbReference type="InterPro" id="IPR000261">
    <property type="entry name" value="EH_dom"/>
</dbReference>
<evidence type="ECO:0000313" key="24">
    <source>
        <dbReference type="Proteomes" id="UP000238350"/>
    </source>
</evidence>
<keyword evidence="12" id="KW-0967">Endosome</keyword>
<dbReference type="PANTHER" id="PTHR11216:SF74">
    <property type="entry name" value="ACTIN CYTOSKELETON-REGULATORY COMPLEX PROTEIN END3"/>
    <property type="match status" value="1"/>
</dbReference>
<keyword evidence="10" id="KW-0254">Endocytosis</keyword>
<sequence>MPQLSQEEIAKYWEIFSQQQPANGLLSGDKMFAVLKNSQLEDAKLEKVWDLADIDGDGNMDFEEFCIAMRLVFDLINSTVSSVPSELPEWLIPASKRHLVTAKQALSGSLPTGGSSSDDYDEDMRLSSNFNWYISPQDRRSYEDVYSANADPLGYIAFSSLNELYPTLDIPTTDISSAWNLVNPSSNEKIDKEQCMVFLHMLNQRSNGVRIPRSVPASLRATFGKQTPSYDVNSSQAEIRSSSTEKKGGFADNYLSRLGLGGRSQGYQSQGTDFSATKDTDWEEVRLQRELADLTKIIEDLEHKQAEREQSKSNGGSSSLVRRELQLLLEYKEKQLMDRKKGTSQNGSAGDLRRTQEEIDLIAEQVDSLKEHLRSRQKQLEELKAEISGLA</sequence>
<dbReference type="GO" id="GO:0030479">
    <property type="term" value="C:actin cortical patch"/>
    <property type="evidence" value="ECO:0007669"/>
    <property type="project" value="UniProtKB-SubCell"/>
</dbReference>
<evidence type="ECO:0000256" key="16">
    <source>
        <dbReference type="ARBA" id="ARBA00023203"/>
    </source>
</evidence>
<keyword evidence="13" id="KW-0106">Calcium</keyword>
<evidence type="ECO:0000256" key="7">
    <source>
        <dbReference type="ARBA" id="ARBA00017312"/>
    </source>
</evidence>
<evidence type="ECO:0000256" key="15">
    <source>
        <dbReference type="ARBA" id="ARBA00023136"/>
    </source>
</evidence>
<accession>A0A2T0FQ25</accession>
<evidence type="ECO:0000259" key="21">
    <source>
        <dbReference type="PROSITE" id="PS50031"/>
    </source>
</evidence>
<name>A0A2T0FQ25_9ASCO</name>
<evidence type="ECO:0000256" key="9">
    <source>
        <dbReference type="ARBA" id="ARBA00022490"/>
    </source>
</evidence>
<protein>
    <recommendedName>
        <fullName evidence="7">Actin cytoskeleton-regulatory complex protein END3</fullName>
    </recommendedName>
    <alternativeName>
        <fullName evidence="6">Actin cytoskeleton-regulatory complex protein end3</fullName>
    </alternativeName>
    <alternativeName>
        <fullName evidence="19">Endocytosis protein 3</fullName>
    </alternativeName>
</protein>
<evidence type="ECO:0000256" key="20">
    <source>
        <dbReference type="SAM" id="Coils"/>
    </source>
</evidence>
<evidence type="ECO:0000256" key="12">
    <source>
        <dbReference type="ARBA" id="ARBA00022753"/>
    </source>
</evidence>
<feature type="coiled-coil region" evidence="20">
    <location>
        <begin position="352"/>
        <end position="386"/>
    </location>
</feature>
<evidence type="ECO:0000256" key="1">
    <source>
        <dbReference type="ARBA" id="ARBA00004125"/>
    </source>
</evidence>
<keyword evidence="11" id="KW-0677">Repeat</keyword>
<keyword evidence="14 20" id="KW-0175">Coiled coil</keyword>
<feature type="domain" description="EF-hand" evidence="22">
    <location>
        <begin position="40"/>
        <end position="75"/>
    </location>
</feature>